<dbReference type="Pfam" id="PF20072">
    <property type="entry name" value="DUF6468"/>
    <property type="match status" value="1"/>
</dbReference>
<organism evidence="2 3">
    <name type="scientific">Lichenicoccus roseus</name>
    <dbReference type="NCBI Taxonomy" id="2683649"/>
    <lineage>
        <taxon>Bacteria</taxon>
        <taxon>Pseudomonadati</taxon>
        <taxon>Pseudomonadota</taxon>
        <taxon>Alphaproteobacteria</taxon>
        <taxon>Acetobacterales</taxon>
        <taxon>Acetobacteraceae</taxon>
        <taxon>Lichenicoccus</taxon>
    </lineage>
</organism>
<dbReference type="EMBL" id="VCDI01000002">
    <property type="protein sequence ID" value="TLU73121.1"/>
    <property type="molecule type" value="Genomic_DNA"/>
</dbReference>
<feature type="domain" description="DUF6468" evidence="1">
    <location>
        <begin position="27"/>
        <end position="102"/>
    </location>
</feature>
<sequence>MLDALLIGLLVMVLFHAVRLERALGVLRRDRAELEKLVLGFNESTRQAEGSIERLRTVADGAGRQIARHVEQAKILKNDLGFLTERGEKLADQLDGLVRKGRPPTVAVAADPVRTPVLQAIASEPVLAEESRVRSQAEKELLRALRMAR</sequence>
<evidence type="ECO:0000313" key="3">
    <source>
        <dbReference type="Proteomes" id="UP000305654"/>
    </source>
</evidence>
<keyword evidence="3" id="KW-1185">Reference proteome</keyword>
<comment type="caution">
    <text evidence="2">The sequence shown here is derived from an EMBL/GenBank/DDBJ whole genome shotgun (WGS) entry which is preliminary data.</text>
</comment>
<dbReference type="OrthoDB" id="7285081at2"/>
<dbReference type="AlphaFoldDB" id="A0A5R9JBX7"/>
<dbReference type="InterPro" id="IPR045531">
    <property type="entry name" value="DUF6468"/>
</dbReference>
<protein>
    <recommendedName>
        <fullName evidence="1">DUF6468 domain-containing protein</fullName>
    </recommendedName>
</protein>
<accession>A0A5R9JBX7</accession>
<name>A0A5R9JBX7_9PROT</name>
<reference evidence="2 3" key="1">
    <citation type="submission" date="2019-05" db="EMBL/GenBank/DDBJ databases">
        <authorList>
            <person name="Pankratov T."/>
            <person name="Grouzdev D."/>
        </authorList>
    </citation>
    <scope>NUCLEOTIDE SEQUENCE [LARGE SCALE GENOMIC DNA]</scope>
    <source>
        <strain evidence="2 3">KEBCLARHB70R</strain>
    </source>
</reference>
<gene>
    <name evidence="2" type="ORF">FE263_06735</name>
</gene>
<proteinExistence type="predicted"/>
<dbReference type="RefSeq" id="WP_138325197.1">
    <property type="nucleotide sequence ID" value="NZ_VCDI01000002.1"/>
</dbReference>
<dbReference type="Proteomes" id="UP000305654">
    <property type="component" value="Unassembled WGS sequence"/>
</dbReference>
<evidence type="ECO:0000313" key="2">
    <source>
        <dbReference type="EMBL" id="TLU73121.1"/>
    </source>
</evidence>
<evidence type="ECO:0000259" key="1">
    <source>
        <dbReference type="Pfam" id="PF20072"/>
    </source>
</evidence>